<dbReference type="AlphaFoldDB" id="A0A3A6QDQ8"/>
<dbReference type="Proteomes" id="UP000281564">
    <property type="component" value="Unassembled WGS sequence"/>
</dbReference>
<accession>A0A3A6QDQ8</accession>
<sequence>MTDNGWVASDATKYKFHDQRPNWISLAAVAVAVDDLDDFNEAYFDVVKQKSKQYNIETQHPIIKDSDITRWVTDWDRAEARRDIVTELLSIDTIREVQFVETSLSPMWIDIFDENEDDKKRIESQKFMNNFLEKYYNIIAIWEYLRKKETRPHHLPHDDWPIHKNVMTDDFGGHISEAWLGVGGLADQIQVVPQGDKTYPLLSLADLTMDMVKQQVDEWGEKEIYEFLKNITPDESAYVDSKAIDHGDDLEKMIPHTAESIRSILHYPSPKIYLETGRSMDSAKAKSLDIFDHACKFAQENNGCVKFFNESRDRDYMCKEDYLIVLDNPGSLSCYQELNDRKAITVMDRKEAKNFFRDEISAYID</sequence>
<keyword evidence="3" id="KW-1185">Reference proteome</keyword>
<name>A0A3A6QDQ8_9EURY</name>
<proteinExistence type="predicted"/>
<evidence type="ECO:0000259" key="1">
    <source>
        <dbReference type="Pfam" id="PF26630"/>
    </source>
</evidence>
<organism evidence="2 3">
    <name type="scientific">Halonotius pteroides</name>
    <dbReference type="NCBI Taxonomy" id="268735"/>
    <lineage>
        <taxon>Archaea</taxon>
        <taxon>Methanobacteriati</taxon>
        <taxon>Methanobacteriota</taxon>
        <taxon>Stenosarchaea group</taxon>
        <taxon>Halobacteria</taxon>
        <taxon>Halobacteriales</taxon>
        <taxon>Haloferacaceae</taxon>
        <taxon>Halonotius</taxon>
    </lineage>
</organism>
<dbReference type="InterPro" id="IPR058516">
    <property type="entry name" value="DUF8203"/>
</dbReference>
<gene>
    <name evidence="2" type="ORF">DP106_08630</name>
</gene>
<evidence type="ECO:0000313" key="2">
    <source>
        <dbReference type="EMBL" id="RJX49523.1"/>
    </source>
</evidence>
<evidence type="ECO:0000313" key="3">
    <source>
        <dbReference type="Proteomes" id="UP000281564"/>
    </source>
</evidence>
<dbReference type="RefSeq" id="WP_120084719.1">
    <property type="nucleotide sequence ID" value="NZ_QMDW01000010.1"/>
</dbReference>
<reference evidence="2 3" key="1">
    <citation type="submission" date="2018-06" db="EMBL/GenBank/DDBJ databases">
        <title>Halonotius sp. F13-13 a new haloarchaeeon isolated from a solar saltern from Isla Cristina, Huelva, Spain.</title>
        <authorList>
            <person name="Duran-Viseras A."/>
            <person name="Sanchez-Porro C."/>
            <person name="Ventosa A."/>
        </authorList>
    </citation>
    <scope>NUCLEOTIDE SEQUENCE [LARGE SCALE GENOMIC DNA]</scope>
    <source>
        <strain evidence="2 3">CECT 7525</strain>
    </source>
</reference>
<dbReference type="Pfam" id="PF26630">
    <property type="entry name" value="DUF8203"/>
    <property type="match status" value="1"/>
</dbReference>
<dbReference type="OrthoDB" id="346460at2157"/>
<protein>
    <recommendedName>
        <fullName evidence="1">DUF8203 domain-containing protein</fullName>
    </recommendedName>
</protein>
<dbReference type="EMBL" id="QMDW01000010">
    <property type="protein sequence ID" value="RJX49523.1"/>
    <property type="molecule type" value="Genomic_DNA"/>
</dbReference>
<feature type="domain" description="DUF8203" evidence="1">
    <location>
        <begin position="7"/>
        <end position="262"/>
    </location>
</feature>
<comment type="caution">
    <text evidence="2">The sequence shown here is derived from an EMBL/GenBank/DDBJ whole genome shotgun (WGS) entry which is preliminary data.</text>
</comment>